<evidence type="ECO:0000256" key="3">
    <source>
        <dbReference type="ARBA" id="ARBA00022630"/>
    </source>
</evidence>
<dbReference type="GO" id="GO:0050660">
    <property type="term" value="F:flavin adenine dinucleotide binding"/>
    <property type="evidence" value="ECO:0007669"/>
    <property type="project" value="InterPro"/>
</dbReference>
<dbReference type="PANTHER" id="PTHR43292">
    <property type="entry name" value="ACYL-COA DEHYDROGENASE"/>
    <property type="match status" value="1"/>
</dbReference>
<dbReference type="InterPro" id="IPR006089">
    <property type="entry name" value="Acyl-CoA_DH_CS"/>
</dbReference>
<keyword evidence="5 6" id="KW-0560">Oxidoreductase</keyword>
<evidence type="ECO:0000259" key="9">
    <source>
        <dbReference type="Pfam" id="PF02771"/>
    </source>
</evidence>
<keyword evidence="3 6" id="KW-0285">Flavoprotein</keyword>
<proteinExistence type="inferred from homology"/>
<evidence type="ECO:0000256" key="1">
    <source>
        <dbReference type="ARBA" id="ARBA00001974"/>
    </source>
</evidence>
<gene>
    <name evidence="10" type="ORF">GTC6_08486</name>
</gene>
<protein>
    <submittedName>
        <fullName evidence="10">Acyl-CoA dehydrogenase</fullName>
    </submittedName>
</protein>
<comment type="cofactor">
    <cofactor evidence="1 6">
        <name>FAD</name>
        <dbReference type="ChEBI" id="CHEBI:57692"/>
    </cofactor>
</comment>
<dbReference type="InterPro" id="IPR036250">
    <property type="entry name" value="AcylCo_DH-like_C"/>
</dbReference>
<evidence type="ECO:0000256" key="2">
    <source>
        <dbReference type="ARBA" id="ARBA00009347"/>
    </source>
</evidence>
<dbReference type="EMBL" id="AQPW01000006">
    <property type="protein sequence ID" value="EON33388.1"/>
    <property type="molecule type" value="Genomic_DNA"/>
</dbReference>
<feature type="domain" description="Acyl-CoA oxidase/dehydrogenase middle" evidence="8">
    <location>
        <begin position="144"/>
        <end position="237"/>
    </location>
</feature>
<organism evidence="10 11">
    <name type="scientific">Gordonia terrae C-6</name>
    <dbReference type="NCBI Taxonomy" id="1316928"/>
    <lineage>
        <taxon>Bacteria</taxon>
        <taxon>Bacillati</taxon>
        <taxon>Actinomycetota</taxon>
        <taxon>Actinomycetes</taxon>
        <taxon>Mycobacteriales</taxon>
        <taxon>Gordoniaceae</taxon>
        <taxon>Gordonia</taxon>
    </lineage>
</organism>
<dbReference type="InterPro" id="IPR013786">
    <property type="entry name" value="AcylCoA_DH/ox_N"/>
</dbReference>
<dbReference type="Gene3D" id="1.10.540.10">
    <property type="entry name" value="Acyl-CoA dehydrogenase/oxidase, N-terminal domain"/>
    <property type="match status" value="1"/>
</dbReference>
<dbReference type="GO" id="GO:0005886">
    <property type="term" value="C:plasma membrane"/>
    <property type="evidence" value="ECO:0007669"/>
    <property type="project" value="TreeGrafter"/>
</dbReference>
<dbReference type="InterPro" id="IPR009075">
    <property type="entry name" value="AcylCo_DH/oxidase_C"/>
</dbReference>
<dbReference type="PROSITE" id="PS00072">
    <property type="entry name" value="ACYL_COA_DH_1"/>
    <property type="match status" value="1"/>
</dbReference>
<dbReference type="AlphaFoldDB" id="R7YBJ0"/>
<evidence type="ECO:0000256" key="6">
    <source>
        <dbReference type="RuleBase" id="RU362125"/>
    </source>
</evidence>
<dbReference type="SUPFAM" id="SSF56645">
    <property type="entry name" value="Acyl-CoA dehydrogenase NM domain-like"/>
    <property type="match status" value="1"/>
</dbReference>
<dbReference type="PANTHER" id="PTHR43292:SF4">
    <property type="entry name" value="ACYL-COA DEHYDROGENASE FADE34"/>
    <property type="match status" value="1"/>
</dbReference>
<dbReference type="InterPro" id="IPR046373">
    <property type="entry name" value="Acyl-CoA_Oxase/DH_mid-dom_sf"/>
</dbReference>
<comment type="similarity">
    <text evidence="2 6">Belongs to the acyl-CoA dehydrogenase family.</text>
</comment>
<feature type="domain" description="Acyl-CoA dehydrogenase/oxidase C-terminal" evidence="7">
    <location>
        <begin position="252"/>
        <end position="395"/>
    </location>
</feature>
<dbReference type="Proteomes" id="UP000013569">
    <property type="component" value="Unassembled WGS sequence"/>
</dbReference>
<dbReference type="Pfam" id="PF02770">
    <property type="entry name" value="Acyl-CoA_dh_M"/>
    <property type="match status" value="1"/>
</dbReference>
<evidence type="ECO:0000256" key="5">
    <source>
        <dbReference type="ARBA" id="ARBA00023002"/>
    </source>
</evidence>
<accession>R7YBJ0</accession>
<evidence type="ECO:0000313" key="11">
    <source>
        <dbReference type="Proteomes" id="UP000013569"/>
    </source>
</evidence>
<dbReference type="Pfam" id="PF00441">
    <property type="entry name" value="Acyl-CoA_dh_1"/>
    <property type="match status" value="1"/>
</dbReference>
<dbReference type="Gene3D" id="1.20.140.10">
    <property type="entry name" value="Butyryl-CoA Dehydrogenase, subunit A, domain 3"/>
    <property type="match status" value="1"/>
</dbReference>
<dbReference type="InterPro" id="IPR006091">
    <property type="entry name" value="Acyl-CoA_Oxase/DH_mid-dom"/>
</dbReference>
<dbReference type="InterPro" id="IPR037069">
    <property type="entry name" value="AcylCoA_DH/ox_N_sf"/>
</dbReference>
<dbReference type="GO" id="GO:0003995">
    <property type="term" value="F:acyl-CoA dehydrogenase activity"/>
    <property type="evidence" value="ECO:0007669"/>
    <property type="project" value="InterPro"/>
</dbReference>
<sequence>MVDGAQGAELVVPRSRPVMSRGAVSDDVLHSLRDEVRAFLRTELADGAFRPDVDSWMTGFDPDFSRRLGERGWLGLTMPVEYGGQGRTAVERFVVTEELLAHGAPVAAHWIADRQMAPSILANGTETQKRRYIPGISSGTVFFAIGMSEPDAGSDLASVRTRATDNGDTWILRGTKVWTTGAHLAHAMVLLARTDGTTGDRQQGLSQFVVDLPHPDIEIRPLASIDGEAHFNEVIFHDAVVDSSALLGVRGQGWRQVMSELAFERSGPERYLSTLPLLRAWTGLLREHGATPEQRQTLGELTAQAWALRQMSSQVARELHAGGEPDVLAAMVKDLGSTFEGDLVSAIRNASGAIPRRTGGTDFERLLAQSVLHTPAFTLRGGTNEILRGIVARGLGMR</sequence>
<keyword evidence="4 6" id="KW-0274">FAD</keyword>
<feature type="domain" description="Acyl-CoA dehydrogenase/oxidase N-terminal" evidence="9">
    <location>
        <begin position="30"/>
        <end position="139"/>
    </location>
</feature>
<evidence type="ECO:0000256" key="4">
    <source>
        <dbReference type="ARBA" id="ARBA00022827"/>
    </source>
</evidence>
<dbReference type="InterPro" id="IPR052161">
    <property type="entry name" value="Mycobact_Acyl-CoA_DH"/>
</dbReference>
<dbReference type="PATRIC" id="fig|1316928.3.peg.1700"/>
<dbReference type="SUPFAM" id="SSF47203">
    <property type="entry name" value="Acyl-CoA dehydrogenase C-terminal domain-like"/>
    <property type="match status" value="1"/>
</dbReference>
<evidence type="ECO:0000313" key="10">
    <source>
        <dbReference type="EMBL" id="EON33388.1"/>
    </source>
</evidence>
<dbReference type="Pfam" id="PF02771">
    <property type="entry name" value="Acyl-CoA_dh_N"/>
    <property type="match status" value="1"/>
</dbReference>
<evidence type="ECO:0000259" key="7">
    <source>
        <dbReference type="Pfam" id="PF00441"/>
    </source>
</evidence>
<dbReference type="InterPro" id="IPR009100">
    <property type="entry name" value="AcylCoA_DH/oxidase_NM_dom_sf"/>
</dbReference>
<evidence type="ECO:0000259" key="8">
    <source>
        <dbReference type="Pfam" id="PF02770"/>
    </source>
</evidence>
<reference evidence="10 11" key="1">
    <citation type="journal article" date="2013" name="Genome Announc.">
        <title>Draft Genome Sequence of a Benzothiophene-Desulfurizing Bacterium, Gordona terrae Strain C-6.</title>
        <authorList>
            <person name="Wang W."/>
            <person name="Ma T."/>
            <person name="Ren Y."/>
            <person name="Li G."/>
        </authorList>
    </citation>
    <scope>NUCLEOTIDE SEQUENCE [LARGE SCALE GENOMIC DNA]</scope>
    <source>
        <strain evidence="10 11">C-6</strain>
    </source>
</reference>
<dbReference type="Gene3D" id="2.40.110.10">
    <property type="entry name" value="Butyryl-CoA Dehydrogenase, subunit A, domain 2"/>
    <property type="match status" value="1"/>
</dbReference>
<comment type="caution">
    <text evidence="10">The sequence shown here is derived from an EMBL/GenBank/DDBJ whole genome shotgun (WGS) entry which is preliminary data.</text>
</comment>
<name>R7YBJ0_9ACTN</name>